<name>A0A072UQ91_MEDTR</name>
<proteinExistence type="predicted"/>
<evidence type="ECO:0000313" key="1">
    <source>
        <dbReference type="EMBL" id="KEH28020.1"/>
    </source>
</evidence>
<organism evidence="1 3">
    <name type="scientific">Medicago truncatula</name>
    <name type="common">Barrel medic</name>
    <name type="synonym">Medicago tribuloides</name>
    <dbReference type="NCBI Taxonomy" id="3880"/>
    <lineage>
        <taxon>Eukaryota</taxon>
        <taxon>Viridiplantae</taxon>
        <taxon>Streptophyta</taxon>
        <taxon>Embryophyta</taxon>
        <taxon>Tracheophyta</taxon>
        <taxon>Spermatophyta</taxon>
        <taxon>Magnoliopsida</taxon>
        <taxon>eudicotyledons</taxon>
        <taxon>Gunneridae</taxon>
        <taxon>Pentapetalae</taxon>
        <taxon>rosids</taxon>
        <taxon>fabids</taxon>
        <taxon>Fabales</taxon>
        <taxon>Fabaceae</taxon>
        <taxon>Papilionoideae</taxon>
        <taxon>50 kb inversion clade</taxon>
        <taxon>NPAAA clade</taxon>
        <taxon>Hologalegina</taxon>
        <taxon>IRL clade</taxon>
        <taxon>Trifolieae</taxon>
        <taxon>Medicago</taxon>
    </lineage>
</organism>
<accession>A0A072UQ91</accession>
<dbReference type="STRING" id="3880.A0A072UQ91"/>
<evidence type="ECO:0000313" key="3">
    <source>
        <dbReference type="Proteomes" id="UP000002051"/>
    </source>
</evidence>
<dbReference type="EMBL" id="CM001221">
    <property type="protein sequence ID" value="KEH28020.1"/>
    <property type="molecule type" value="Genomic_DNA"/>
</dbReference>
<reference evidence="2" key="3">
    <citation type="submission" date="2015-04" db="UniProtKB">
        <authorList>
            <consortium name="EnsemblPlants"/>
        </authorList>
    </citation>
    <scope>IDENTIFICATION</scope>
    <source>
        <strain evidence="2">cv. Jemalong A17</strain>
    </source>
</reference>
<keyword evidence="3" id="KW-1185">Reference proteome</keyword>
<dbReference type="EnsemblPlants" id="KEH28020">
    <property type="protein sequence ID" value="KEH28020"/>
    <property type="gene ID" value="MTR_5g459310"/>
</dbReference>
<dbReference type="AlphaFoldDB" id="A0A072UQ91"/>
<sequence>MRLLQKELEEEAARLPKANPIPCTTDYVVIPPKPEPKHCTKPEGFQLQSLIRHKEEMGTRKNG</sequence>
<dbReference type="Proteomes" id="UP000002051">
    <property type="component" value="Chromosome 5"/>
</dbReference>
<gene>
    <name evidence="1" type="ordered locus">MTR_5g459310</name>
</gene>
<dbReference type="HOGENOM" id="CLU_2889170_0_0_1"/>
<protein>
    <submittedName>
        <fullName evidence="1">TPX2-like protein</fullName>
    </submittedName>
</protein>
<reference evidence="1 3" key="1">
    <citation type="journal article" date="2011" name="Nature">
        <title>The Medicago genome provides insight into the evolution of rhizobial symbioses.</title>
        <authorList>
            <person name="Young N.D."/>
            <person name="Debelle F."/>
            <person name="Oldroyd G.E."/>
            <person name="Geurts R."/>
            <person name="Cannon S.B."/>
            <person name="Udvardi M.K."/>
            <person name="Benedito V.A."/>
            <person name="Mayer K.F."/>
            <person name="Gouzy J."/>
            <person name="Schoof H."/>
            <person name="Van de Peer Y."/>
            <person name="Proost S."/>
            <person name="Cook D.R."/>
            <person name="Meyers B.C."/>
            <person name="Spannagl M."/>
            <person name="Cheung F."/>
            <person name="De Mita S."/>
            <person name="Krishnakumar V."/>
            <person name="Gundlach H."/>
            <person name="Zhou S."/>
            <person name="Mudge J."/>
            <person name="Bharti A.K."/>
            <person name="Murray J.D."/>
            <person name="Naoumkina M.A."/>
            <person name="Rosen B."/>
            <person name="Silverstein K.A."/>
            <person name="Tang H."/>
            <person name="Rombauts S."/>
            <person name="Zhao P.X."/>
            <person name="Zhou P."/>
            <person name="Barbe V."/>
            <person name="Bardou P."/>
            <person name="Bechner M."/>
            <person name="Bellec A."/>
            <person name="Berger A."/>
            <person name="Berges H."/>
            <person name="Bidwell S."/>
            <person name="Bisseling T."/>
            <person name="Choisne N."/>
            <person name="Couloux A."/>
            <person name="Denny R."/>
            <person name="Deshpande S."/>
            <person name="Dai X."/>
            <person name="Doyle J.J."/>
            <person name="Dudez A.M."/>
            <person name="Farmer A.D."/>
            <person name="Fouteau S."/>
            <person name="Franken C."/>
            <person name="Gibelin C."/>
            <person name="Gish J."/>
            <person name="Goldstein S."/>
            <person name="Gonzalez A.J."/>
            <person name="Green P.J."/>
            <person name="Hallab A."/>
            <person name="Hartog M."/>
            <person name="Hua A."/>
            <person name="Humphray S.J."/>
            <person name="Jeong D.H."/>
            <person name="Jing Y."/>
            <person name="Jocker A."/>
            <person name="Kenton S.M."/>
            <person name="Kim D.J."/>
            <person name="Klee K."/>
            <person name="Lai H."/>
            <person name="Lang C."/>
            <person name="Lin S."/>
            <person name="Macmil S.L."/>
            <person name="Magdelenat G."/>
            <person name="Matthews L."/>
            <person name="McCorrison J."/>
            <person name="Monaghan E.L."/>
            <person name="Mun J.H."/>
            <person name="Najar F.Z."/>
            <person name="Nicholson C."/>
            <person name="Noirot C."/>
            <person name="O'Bleness M."/>
            <person name="Paule C.R."/>
            <person name="Poulain J."/>
            <person name="Prion F."/>
            <person name="Qin B."/>
            <person name="Qu C."/>
            <person name="Retzel E.F."/>
            <person name="Riddle C."/>
            <person name="Sallet E."/>
            <person name="Samain S."/>
            <person name="Samson N."/>
            <person name="Sanders I."/>
            <person name="Saurat O."/>
            <person name="Scarpelli C."/>
            <person name="Schiex T."/>
            <person name="Segurens B."/>
            <person name="Severin A.J."/>
            <person name="Sherrier D.J."/>
            <person name="Shi R."/>
            <person name="Sims S."/>
            <person name="Singer S.R."/>
            <person name="Sinharoy S."/>
            <person name="Sterck L."/>
            <person name="Viollet A."/>
            <person name="Wang B.B."/>
            <person name="Wang K."/>
            <person name="Wang M."/>
            <person name="Wang X."/>
            <person name="Warfsmann J."/>
            <person name="Weissenbach J."/>
            <person name="White D.D."/>
            <person name="White J.D."/>
            <person name="Wiley G.B."/>
            <person name="Wincker P."/>
            <person name="Xing Y."/>
            <person name="Yang L."/>
            <person name="Yao Z."/>
            <person name="Ying F."/>
            <person name="Zhai J."/>
            <person name="Zhou L."/>
            <person name="Zuber A."/>
            <person name="Denarie J."/>
            <person name="Dixon R.A."/>
            <person name="May G.D."/>
            <person name="Schwartz D.C."/>
            <person name="Rogers J."/>
            <person name="Quetier F."/>
            <person name="Town C.D."/>
            <person name="Roe B.A."/>
        </authorList>
    </citation>
    <scope>NUCLEOTIDE SEQUENCE [LARGE SCALE GENOMIC DNA]</scope>
    <source>
        <strain evidence="1">A17</strain>
        <strain evidence="2 3">cv. Jemalong A17</strain>
    </source>
</reference>
<reference evidence="1 3" key="2">
    <citation type="journal article" date="2014" name="BMC Genomics">
        <title>An improved genome release (version Mt4.0) for the model legume Medicago truncatula.</title>
        <authorList>
            <person name="Tang H."/>
            <person name="Krishnakumar V."/>
            <person name="Bidwell S."/>
            <person name="Rosen B."/>
            <person name="Chan A."/>
            <person name="Zhou S."/>
            <person name="Gentzbittel L."/>
            <person name="Childs K.L."/>
            <person name="Yandell M."/>
            <person name="Gundlach H."/>
            <person name="Mayer K.F."/>
            <person name="Schwartz D.C."/>
            <person name="Town C.D."/>
        </authorList>
    </citation>
    <scope>GENOME REANNOTATION</scope>
    <source>
        <strain evidence="1">A17</strain>
        <strain evidence="2 3">cv. Jemalong A17</strain>
    </source>
</reference>
<evidence type="ECO:0000313" key="2">
    <source>
        <dbReference type="EnsemblPlants" id="KEH28020"/>
    </source>
</evidence>